<proteinExistence type="predicted"/>
<keyword evidence="3 6" id="KW-0547">Nucleotide-binding</keyword>
<dbReference type="Pfam" id="PF00069">
    <property type="entry name" value="Pkinase"/>
    <property type="match status" value="1"/>
</dbReference>
<dbReference type="EMBL" id="VEVO01000022">
    <property type="protein sequence ID" value="KAF0023071.1"/>
    <property type="molecule type" value="Genomic_DNA"/>
</dbReference>
<dbReference type="Gene3D" id="1.10.510.10">
    <property type="entry name" value="Transferase(Phosphotransferase) domain 1"/>
    <property type="match status" value="1"/>
</dbReference>
<dbReference type="PROSITE" id="PS00107">
    <property type="entry name" value="PROTEIN_KINASE_ATP"/>
    <property type="match status" value="1"/>
</dbReference>
<dbReference type="GO" id="GO:0005737">
    <property type="term" value="C:cytoplasm"/>
    <property type="evidence" value="ECO:0007669"/>
    <property type="project" value="TreeGrafter"/>
</dbReference>
<evidence type="ECO:0000256" key="4">
    <source>
        <dbReference type="ARBA" id="ARBA00022777"/>
    </source>
</evidence>
<dbReference type="InterPro" id="IPR017441">
    <property type="entry name" value="Protein_kinase_ATP_BS"/>
</dbReference>
<dbReference type="PROSITE" id="PS50011">
    <property type="entry name" value="PROTEIN_KINASE_DOM"/>
    <property type="match status" value="1"/>
</dbReference>
<sequence>MFSMLPAQNDQLVTGDCLKSGSSIYHVQSILGKGSFSMVAKCTRMDDMKIVAIKMMKNEDAYVMQAKAEVDALTRLRSLDPDKCNLVRWHQVFTDRGHICLEFEHLDKSVFDFMKERCYQPLHLIEIRPIAQQLANALNHLKAAGMIHADLKLENVMFVNHRQEPFRVKVIDFGLARTVSTARSGSYIQTCHYRSPEILLGLPFTEAIDMWSLGCMIAAMYLGTMLYPGMSEYEMIRYIVETQGQPPDNMLTLGSKTCCFFQRKDTYSSTLWKLKSPEQFHKETGIQPMENRMYKFASLDNFLNLRVINRRNYQDKIAETRDVEMFVDMLKGMLKLDASKRITPRQVLQHRFTSMHHIINMYHHSHYVVSCCKVMDICQKKAPLAHSGKTVCGSQQQPPFRTANPVQSHCINSPIRIDKRLFKRERERFYSRGSTPEVRLQSFDSRGSPRDIPRSVVSGIFAMTVKYVKYLNRFIKNESDSYFVKTLKIFASGECGKQRHVRTVK</sequence>
<dbReference type="GO" id="GO:0004674">
    <property type="term" value="F:protein serine/threonine kinase activity"/>
    <property type="evidence" value="ECO:0007669"/>
    <property type="project" value="UniProtKB-KW"/>
</dbReference>
<keyword evidence="4" id="KW-0418">Kinase</keyword>
<feature type="binding site" evidence="6">
    <location>
        <position position="54"/>
    </location>
    <ligand>
        <name>ATP</name>
        <dbReference type="ChEBI" id="CHEBI:30616"/>
    </ligand>
</feature>
<dbReference type="SUPFAM" id="SSF56112">
    <property type="entry name" value="Protein kinase-like (PK-like)"/>
    <property type="match status" value="1"/>
</dbReference>
<evidence type="ECO:0000259" key="7">
    <source>
        <dbReference type="PROSITE" id="PS50011"/>
    </source>
</evidence>
<dbReference type="SMART" id="SM00220">
    <property type="entry name" value="S_TKc"/>
    <property type="match status" value="1"/>
</dbReference>
<comment type="caution">
    <text evidence="8">The sequence shown here is derived from an EMBL/GenBank/DDBJ whole genome shotgun (WGS) entry which is preliminary data.</text>
</comment>
<dbReference type="AlphaFoldDB" id="A0A6A4RV98"/>
<name>A0A6A4RV98_SCOMX</name>
<evidence type="ECO:0000256" key="1">
    <source>
        <dbReference type="ARBA" id="ARBA00022527"/>
    </source>
</evidence>
<protein>
    <recommendedName>
        <fullName evidence="7">Protein kinase domain-containing protein</fullName>
    </recommendedName>
</protein>
<dbReference type="GO" id="GO:0005524">
    <property type="term" value="F:ATP binding"/>
    <property type="evidence" value="ECO:0007669"/>
    <property type="project" value="UniProtKB-UniRule"/>
</dbReference>
<keyword evidence="1" id="KW-0723">Serine/threonine-protein kinase</keyword>
<dbReference type="PANTHER" id="PTHR24058:SF17">
    <property type="entry name" value="HOMEODOMAIN INTERACTING PROTEIN KINASE, ISOFORM D"/>
    <property type="match status" value="1"/>
</dbReference>
<keyword evidence="5 6" id="KW-0067">ATP-binding</keyword>
<keyword evidence="2" id="KW-0808">Transferase</keyword>
<feature type="domain" description="Protein kinase" evidence="7">
    <location>
        <begin position="25"/>
        <end position="353"/>
    </location>
</feature>
<dbReference type="Gene3D" id="3.30.200.20">
    <property type="entry name" value="Phosphorylase Kinase, domain 1"/>
    <property type="match status" value="1"/>
</dbReference>
<organism evidence="8 9">
    <name type="scientific">Scophthalmus maximus</name>
    <name type="common">Turbot</name>
    <name type="synonym">Psetta maxima</name>
    <dbReference type="NCBI Taxonomy" id="52904"/>
    <lineage>
        <taxon>Eukaryota</taxon>
        <taxon>Metazoa</taxon>
        <taxon>Chordata</taxon>
        <taxon>Craniata</taxon>
        <taxon>Vertebrata</taxon>
        <taxon>Euteleostomi</taxon>
        <taxon>Actinopterygii</taxon>
        <taxon>Neopterygii</taxon>
        <taxon>Teleostei</taxon>
        <taxon>Neoteleostei</taxon>
        <taxon>Acanthomorphata</taxon>
        <taxon>Carangaria</taxon>
        <taxon>Pleuronectiformes</taxon>
        <taxon>Pleuronectoidei</taxon>
        <taxon>Scophthalmidae</taxon>
        <taxon>Scophthalmus</taxon>
    </lineage>
</organism>
<dbReference type="Proteomes" id="UP000438429">
    <property type="component" value="Unassembled WGS sequence"/>
</dbReference>
<dbReference type="GO" id="GO:0005634">
    <property type="term" value="C:nucleus"/>
    <property type="evidence" value="ECO:0007669"/>
    <property type="project" value="TreeGrafter"/>
</dbReference>
<reference evidence="8 9" key="1">
    <citation type="submission" date="2019-06" db="EMBL/GenBank/DDBJ databases">
        <title>Draft genomes of female and male turbot (Scophthalmus maximus).</title>
        <authorList>
            <person name="Xu H."/>
            <person name="Xu X.-W."/>
            <person name="Shao C."/>
            <person name="Chen S."/>
        </authorList>
    </citation>
    <scope>NUCLEOTIDE SEQUENCE [LARGE SCALE GENOMIC DNA]</scope>
    <source>
        <strain evidence="8">Ysfricsl-2016a</strain>
        <tissue evidence="8">Blood</tissue>
    </source>
</reference>
<accession>A0A6A4RV98</accession>
<evidence type="ECO:0000256" key="6">
    <source>
        <dbReference type="PROSITE-ProRule" id="PRU10141"/>
    </source>
</evidence>
<evidence type="ECO:0000256" key="5">
    <source>
        <dbReference type="ARBA" id="ARBA00022840"/>
    </source>
</evidence>
<evidence type="ECO:0000313" key="9">
    <source>
        <dbReference type="Proteomes" id="UP000438429"/>
    </source>
</evidence>
<dbReference type="InterPro" id="IPR000719">
    <property type="entry name" value="Prot_kinase_dom"/>
</dbReference>
<gene>
    <name evidence="8" type="ORF">F2P81_023701</name>
</gene>
<evidence type="ECO:0000256" key="2">
    <source>
        <dbReference type="ARBA" id="ARBA00022679"/>
    </source>
</evidence>
<dbReference type="PROSITE" id="PS00108">
    <property type="entry name" value="PROTEIN_KINASE_ST"/>
    <property type="match status" value="1"/>
</dbReference>
<dbReference type="InterPro" id="IPR050494">
    <property type="entry name" value="Ser_Thr_dual-spec_kinase"/>
</dbReference>
<dbReference type="InterPro" id="IPR011009">
    <property type="entry name" value="Kinase-like_dom_sf"/>
</dbReference>
<dbReference type="GO" id="GO:0004713">
    <property type="term" value="F:protein tyrosine kinase activity"/>
    <property type="evidence" value="ECO:0007669"/>
    <property type="project" value="TreeGrafter"/>
</dbReference>
<dbReference type="InterPro" id="IPR008271">
    <property type="entry name" value="Ser/Thr_kinase_AS"/>
</dbReference>
<evidence type="ECO:0000313" key="8">
    <source>
        <dbReference type="EMBL" id="KAF0023071.1"/>
    </source>
</evidence>
<evidence type="ECO:0000256" key="3">
    <source>
        <dbReference type="ARBA" id="ARBA00022741"/>
    </source>
</evidence>
<dbReference type="PANTHER" id="PTHR24058">
    <property type="entry name" value="DUAL SPECIFICITY PROTEIN KINASE"/>
    <property type="match status" value="1"/>
</dbReference>